<keyword evidence="3" id="KW-1185">Reference proteome</keyword>
<protein>
    <submittedName>
        <fullName evidence="2">Uncharacterized protein</fullName>
    </submittedName>
</protein>
<evidence type="ECO:0000313" key="2">
    <source>
        <dbReference type="EMBL" id="GFG71437.1"/>
    </source>
</evidence>
<dbReference type="AlphaFoldDB" id="A0A7I9XQ16"/>
<accession>A0A7I9XQ16</accession>
<evidence type="ECO:0000313" key="3">
    <source>
        <dbReference type="Proteomes" id="UP000465263"/>
    </source>
</evidence>
<evidence type="ECO:0000256" key="1">
    <source>
        <dbReference type="SAM" id="MobiDB-lite"/>
    </source>
</evidence>
<feature type="region of interest" description="Disordered" evidence="1">
    <location>
        <begin position="52"/>
        <end position="84"/>
    </location>
</feature>
<dbReference type="Proteomes" id="UP000465263">
    <property type="component" value="Unassembled WGS sequence"/>
</dbReference>
<proteinExistence type="predicted"/>
<sequence>MATTAQLDAERSTPRNTAEDEQLWADGRLAYEYLPTNDEHWQTALDAQRALARQGRHRPVEAPSEYWSVNPLDHLGPGDQHVPT</sequence>
<gene>
    <name evidence="2" type="ORF">MSEN_31570</name>
</gene>
<reference evidence="2 3" key="1">
    <citation type="journal article" date="2019" name="Emerg. Microbes Infect.">
        <title>Comprehensive subspecies identification of 175 nontuberculous mycobacteria species based on 7547 genomic profiles.</title>
        <authorList>
            <person name="Matsumoto Y."/>
            <person name="Kinjo T."/>
            <person name="Motooka D."/>
            <person name="Nabeya D."/>
            <person name="Jung N."/>
            <person name="Uechi K."/>
            <person name="Horii T."/>
            <person name="Iida T."/>
            <person name="Fujita J."/>
            <person name="Nakamura S."/>
        </authorList>
    </citation>
    <scope>NUCLEOTIDE SEQUENCE [LARGE SCALE GENOMIC DNA]</scope>
    <source>
        <strain evidence="2 3">JCM 16017</strain>
    </source>
</reference>
<comment type="caution">
    <text evidence="2">The sequence shown here is derived from an EMBL/GenBank/DDBJ whole genome shotgun (WGS) entry which is preliminary data.</text>
</comment>
<feature type="region of interest" description="Disordered" evidence="1">
    <location>
        <begin position="1"/>
        <end position="21"/>
    </location>
</feature>
<dbReference type="EMBL" id="BLKV01000002">
    <property type="protein sequence ID" value="GFG71437.1"/>
    <property type="molecule type" value="Genomic_DNA"/>
</dbReference>
<name>A0A7I9XQ16_9MYCO</name>
<organism evidence="2 3">
    <name type="scientific">Mycolicibacter senuensis</name>
    <dbReference type="NCBI Taxonomy" id="386913"/>
    <lineage>
        <taxon>Bacteria</taxon>
        <taxon>Bacillati</taxon>
        <taxon>Actinomycetota</taxon>
        <taxon>Actinomycetes</taxon>
        <taxon>Mycobacteriales</taxon>
        <taxon>Mycobacteriaceae</taxon>
        <taxon>Mycolicibacter</taxon>
    </lineage>
</organism>